<dbReference type="PANTHER" id="PTHR31973:SF187">
    <property type="entry name" value="MUTATOR TRANSPOSASE MUDRA PROTEIN"/>
    <property type="match status" value="1"/>
</dbReference>
<dbReference type="PANTHER" id="PTHR31973">
    <property type="entry name" value="POLYPROTEIN, PUTATIVE-RELATED"/>
    <property type="match status" value="1"/>
</dbReference>
<dbReference type="Pfam" id="PF26130">
    <property type="entry name" value="PB1-like"/>
    <property type="match status" value="1"/>
</dbReference>
<name>A0AAE0EFW8_9ROSI</name>
<proteinExistence type="predicted"/>
<evidence type="ECO:0000313" key="3">
    <source>
        <dbReference type="EMBL" id="KAK3224980.1"/>
    </source>
</evidence>
<dbReference type="EMBL" id="JANJYJ010000002">
    <property type="protein sequence ID" value="KAK3224980.1"/>
    <property type="molecule type" value="Genomic_DNA"/>
</dbReference>
<accession>A0AAE0EFW8</accession>
<reference evidence="3" key="1">
    <citation type="journal article" date="2023" name="Plant J.">
        <title>Genome sequences and population genomics provide insights into the demographic history, inbreeding, and mutation load of two 'living fossil' tree species of Dipteronia.</title>
        <authorList>
            <person name="Feng Y."/>
            <person name="Comes H.P."/>
            <person name="Chen J."/>
            <person name="Zhu S."/>
            <person name="Lu R."/>
            <person name="Zhang X."/>
            <person name="Li P."/>
            <person name="Qiu J."/>
            <person name="Olsen K.M."/>
            <person name="Qiu Y."/>
        </authorList>
    </citation>
    <scope>NUCLEOTIDE SEQUENCE</scope>
    <source>
        <strain evidence="3">NBL</strain>
    </source>
</reference>
<dbReference type="InterPro" id="IPR058594">
    <property type="entry name" value="PB1-like_dom_pln"/>
</dbReference>
<sequence length="505" mass="57932">MKEPRKPDDEQPKYDPHDLNKYFSFRVHHGGEFDESLVNYVGGSESYYDYVSLDELSMLDIDDIALELGYSIPMGYWIEVLGYGKPFIIGCDLDLLWFQDRIPKNRVVDLYLQPINPLQVVSGIEYLPSPEGGTGDSIPENIVGDVPHEGVSDGLAEGVGDGPTEAFVDGPAEDRNRTSRVTEECDDVGESVERAAERRKKGKHIVEEDIADDGEENGELWESDYEQEEEDITAETYDLRSLDESDCEEEEGRKSRIFINTRYHEFDPGRDMENPIFKIADQKTFKIKSVLDEHTCAMCFRNSNSGLIPNVDASIWQYYRARTAAREPIQAFNKAILQARDKPVITLMEMIINYLMKRLIKKMAEVEKWKHDIWPNVFRVIEKLKMESSICHPEYSGNLKYQVMGPGDEHYVVNIDTKTCAYNRWQLIRIPCIYGILCLLSSNRDPIDHMYKKESFTKAYAPIIYGINGPRIWPKTNDKPVQCPQFKNRGAGQRSQETSNLMKLG</sequence>
<organism evidence="3 4">
    <name type="scientific">Dipteronia sinensis</name>
    <dbReference type="NCBI Taxonomy" id="43782"/>
    <lineage>
        <taxon>Eukaryota</taxon>
        <taxon>Viridiplantae</taxon>
        <taxon>Streptophyta</taxon>
        <taxon>Embryophyta</taxon>
        <taxon>Tracheophyta</taxon>
        <taxon>Spermatophyta</taxon>
        <taxon>Magnoliopsida</taxon>
        <taxon>eudicotyledons</taxon>
        <taxon>Gunneridae</taxon>
        <taxon>Pentapetalae</taxon>
        <taxon>rosids</taxon>
        <taxon>malvids</taxon>
        <taxon>Sapindales</taxon>
        <taxon>Sapindaceae</taxon>
        <taxon>Hippocastanoideae</taxon>
        <taxon>Acereae</taxon>
        <taxon>Dipteronia</taxon>
    </lineage>
</organism>
<evidence type="ECO:0000256" key="1">
    <source>
        <dbReference type="SAM" id="MobiDB-lite"/>
    </source>
</evidence>
<feature type="compositionally biased region" description="Basic and acidic residues" evidence="1">
    <location>
        <begin position="172"/>
        <end position="183"/>
    </location>
</feature>
<evidence type="ECO:0000313" key="4">
    <source>
        <dbReference type="Proteomes" id="UP001281410"/>
    </source>
</evidence>
<feature type="region of interest" description="Disordered" evidence="1">
    <location>
        <begin position="167"/>
        <end position="193"/>
    </location>
</feature>
<gene>
    <name evidence="3" type="ORF">Dsin_004842</name>
</gene>
<evidence type="ECO:0000259" key="2">
    <source>
        <dbReference type="Pfam" id="PF26130"/>
    </source>
</evidence>
<comment type="caution">
    <text evidence="3">The sequence shown here is derived from an EMBL/GenBank/DDBJ whole genome shotgun (WGS) entry which is preliminary data.</text>
</comment>
<keyword evidence="4" id="KW-1185">Reference proteome</keyword>
<dbReference type="Proteomes" id="UP001281410">
    <property type="component" value="Unassembled WGS sequence"/>
</dbReference>
<feature type="region of interest" description="Disordered" evidence="1">
    <location>
        <begin position="485"/>
        <end position="505"/>
    </location>
</feature>
<feature type="domain" description="PB1-like" evidence="2">
    <location>
        <begin position="22"/>
        <end position="78"/>
    </location>
</feature>
<dbReference type="AlphaFoldDB" id="A0AAE0EFW8"/>
<feature type="compositionally biased region" description="Polar residues" evidence="1">
    <location>
        <begin position="493"/>
        <end position="505"/>
    </location>
</feature>
<protein>
    <recommendedName>
        <fullName evidence="2">PB1-like domain-containing protein</fullName>
    </recommendedName>
</protein>